<sequence>MNIMRKRLKILCVALFLTLLSLPVTVRAEQKHLKTTIRLGLIPRQDRDIVTLFQPVLEHLKQCLGTEIKAYSSDNYEGIIRALAHQQVDFAYLGPKSYVEATEKIEVEALVSEMNKQGEPGYCGVIIAKKGNGIEDIEQAKNKIFAFTEPYSTSGYLVPGVAFARDIRIDPKTYFKSVQFSGSHKASILGVKNGSIDVAATNTIDLLTLKEGGKISDEDFIILWKSELIPGSPICARKSLPESLKQSFRSAMTGFKNKKALERIGIGGFILAEDKDYDIIRELSRMKKKLSAK</sequence>
<gene>
    <name evidence="4" type="primary">phnD</name>
    <name evidence="4" type="ORF">dnm_057600</name>
</gene>
<dbReference type="NCBIfam" id="TIGR01098">
    <property type="entry name" value="3A0109s03R"/>
    <property type="match status" value="1"/>
</dbReference>
<dbReference type="GO" id="GO:0015716">
    <property type="term" value="P:organic phosphonate transport"/>
    <property type="evidence" value="ECO:0007669"/>
    <property type="project" value="InterPro"/>
</dbReference>
<comment type="similarity">
    <text evidence="1">Belongs to the phosphate/phosphite/phosphonate binding protein family.</text>
</comment>
<dbReference type="InterPro" id="IPR017797">
    <property type="entry name" value="Phosphnate-bd"/>
</dbReference>
<dbReference type="KEGG" id="dmm:dnm_057600"/>
<dbReference type="EMBL" id="CP061800">
    <property type="protein sequence ID" value="QTA89703.1"/>
    <property type="molecule type" value="Genomic_DNA"/>
</dbReference>
<accession>A0A975BQU2</accession>
<keyword evidence="2 3" id="KW-0732">Signal</keyword>
<evidence type="ECO:0000256" key="1">
    <source>
        <dbReference type="ARBA" id="ARBA00007162"/>
    </source>
</evidence>
<dbReference type="Gene3D" id="3.40.190.10">
    <property type="entry name" value="Periplasmic binding protein-like II"/>
    <property type="match status" value="2"/>
</dbReference>
<dbReference type="GO" id="GO:0043190">
    <property type="term" value="C:ATP-binding cassette (ABC) transporter complex"/>
    <property type="evidence" value="ECO:0007669"/>
    <property type="project" value="InterPro"/>
</dbReference>
<evidence type="ECO:0000256" key="3">
    <source>
        <dbReference type="SAM" id="SignalP"/>
    </source>
</evidence>
<dbReference type="CDD" id="cd01071">
    <property type="entry name" value="PBP2_PhnD_like"/>
    <property type="match status" value="1"/>
</dbReference>
<dbReference type="AlphaFoldDB" id="A0A975BQU2"/>
<dbReference type="GO" id="GO:0055085">
    <property type="term" value="P:transmembrane transport"/>
    <property type="evidence" value="ECO:0007669"/>
    <property type="project" value="InterPro"/>
</dbReference>
<feature type="signal peptide" evidence="3">
    <location>
        <begin position="1"/>
        <end position="28"/>
    </location>
</feature>
<evidence type="ECO:0000256" key="2">
    <source>
        <dbReference type="ARBA" id="ARBA00022729"/>
    </source>
</evidence>
<dbReference type="SUPFAM" id="SSF53850">
    <property type="entry name" value="Periplasmic binding protein-like II"/>
    <property type="match status" value="1"/>
</dbReference>
<dbReference type="Pfam" id="PF12974">
    <property type="entry name" value="Phosphonate-bd"/>
    <property type="match status" value="1"/>
</dbReference>
<dbReference type="PANTHER" id="PTHR35841">
    <property type="entry name" value="PHOSPHONATES-BINDING PERIPLASMIC PROTEIN"/>
    <property type="match status" value="1"/>
</dbReference>
<feature type="chain" id="PRO_5037884789" evidence="3">
    <location>
        <begin position="29"/>
        <end position="293"/>
    </location>
</feature>
<name>A0A975BQU2_9BACT</name>
<dbReference type="Proteomes" id="UP000663722">
    <property type="component" value="Chromosome"/>
</dbReference>
<dbReference type="NCBIfam" id="TIGR03431">
    <property type="entry name" value="PhnD"/>
    <property type="match status" value="1"/>
</dbReference>
<keyword evidence="5" id="KW-1185">Reference proteome</keyword>
<dbReference type="PANTHER" id="PTHR35841:SF1">
    <property type="entry name" value="PHOSPHONATES-BINDING PERIPLASMIC PROTEIN"/>
    <property type="match status" value="1"/>
</dbReference>
<dbReference type="InterPro" id="IPR005770">
    <property type="entry name" value="PhnD"/>
</dbReference>
<evidence type="ECO:0000313" key="4">
    <source>
        <dbReference type="EMBL" id="QTA89703.1"/>
    </source>
</evidence>
<protein>
    <submittedName>
        <fullName evidence="4">Phosphonates-binding periplasmic protein</fullName>
    </submittedName>
</protein>
<proteinExistence type="inferred from homology"/>
<reference evidence="4" key="1">
    <citation type="journal article" date="2021" name="Microb. Physiol.">
        <title>Proteogenomic Insights into the Physiology of Marine, Sulfate-Reducing, Filamentous Desulfonema limicola and Desulfonema magnum.</title>
        <authorList>
            <person name="Schnaars V."/>
            <person name="Wohlbrand L."/>
            <person name="Scheve S."/>
            <person name="Hinrichs C."/>
            <person name="Reinhardt R."/>
            <person name="Rabus R."/>
        </authorList>
    </citation>
    <scope>NUCLEOTIDE SEQUENCE</scope>
    <source>
        <strain evidence="4">4be13</strain>
    </source>
</reference>
<organism evidence="4 5">
    <name type="scientific">Desulfonema magnum</name>
    <dbReference type="NCBI Taxonomy" id="45655"/>
    <lineage>
        <taxon>Bacteria</taxon>
        <taxon>Pseudomonadati</taxon>
        <taxon>Thermodesulfobacteriota</taxon>
        <taxon>Desulfobacteria</taxon>
        <taxon>Desulfobacterales</taxon>
        <taxon>Desulfococcaceae</taxon>
        <taxon>Desulfonema</taxon>
    </lineage>
</organism>
<evidence type="ECO:0000313" key="5">
    <source>
        <dbReference type="Proteomes" id="UP000663722"/>
    </source>
</evidence>